<dbReference type="Proteomes" id="UP000807353">
    <property type="component" value="Unassembled WGS sequence"/>
</dbReference>
<organism evidence="2 3">
    <name type="scientific">Collybia nuda</name>
    <dbReference type="NCBI Taxonomy" id="64659"/>
    <lineage>
        <taxon>Eukaryota</taxon>
        <taxon>Fungi</taxon>
        <taxon>Dikarya</taxon>
        <taxon>Basidiomycota</taxon>
        <taxon>Agaricomycotina</taxon>
        <taxon>Agaricomycetes</taxon>
        <taxon>Agaricomycetidae</taxon>
        <taxon>Agaricales</taxon>
        <taxon>Tricholomatineae</taxon>
        <taxon>Clitocybaceae</taxon>
        <taxon>Collybia</taxon>
    </lineage>
</organism>
<proteinExistence type="predicted"/>
<feature type="signal peptide" evidence="1">
    <location>
        <begin position="1"/>
        <end position="30"/>
    </location>
</feature>
<evidence type="ECO:0000256" key="1">
    <source>
        <dbReference type="SAM" id="SignalP"/>
    </source>
</evidence>
<feature type="chain" id="PRO_5040271034" description="Secreted protein" evidence="1">
    <location>
        <begin position="31"/>
        <end position="72"/>
    </location>
</feature>
<comment type="caution">
    <text evidence="2">The sequence shown here is derived from an EMBL/GenBank/DDBJ whole genome shotgun (WGS) entry which is preliminary data.</text>
</comment>
<reference evidence="2" key="1">
    <citation type="submission" date="2020-11" db="EMBL/GenBank/DDBJ databases">
        <authorList>
            <consortium name="DOE Joint Genome Institute"/>
            <person name="Ahrendt S."/>
            <person name="Riley R."/>
            <person name="Andreopoulos W."/>
            <person name="Labutti K."/>
            <person name="Pangilinan J."/>
            <person name="Ruiz-Duenas F.J."/>
            <person name="Barrasa J.M."/>
            <person name="Sanchez-Garcia M."/>
            <person name="Camarero S."/>
            <person name="Miyauchi S."/>
            <person name="Serrano A."/>
            <person name="Linde D."/>
            <person name="Babiker R."/>
            <person name="Drula E."/>
            <person name="Ayuso-Fernandez I."/>
            <person name="Pacheco R."/>
            <person name="Padilla G."/>
            <person name="Ferreira P."/>
            <person name="Barriuso J."/>
            <person name="Kellner H."/>
            <person name="Castanera R."/>
            <person name="Alfaro M."/>
            <person name="Ramirez L."/>
            <person name="Pisabarro A.G."/>
            <person name="Kuo A."/>
            <person name="Tritt A."/>
            <person name="Lipzen A."/>
            <person name="He G."/>
            <person name="Yan M."/>
            <person name="Ng V."/>
            <person name="Cullen D."/>
            <person name="Martin F."/>
            <person name="Rosso M.-N."/>
            <person name="Henrissat B."/>
            <person name="Hibbett D."/>
            <person name="Martinez A.T."/>
            <person name="Grigoriev I.V."/>
        </authorList>
    </citation>
    <scope>NUCLEOTIDE SEQUENCE</scope>
    <source>
        <strain evidence="2">CBS 247.69</strain>
    </source>
</reference>
<evidence type="ECO:0000313" key="3">
    <source>
        <dbReference type="Proteomes" id="UP000807353"/>
    </source>
</evidence>
<evidence type="ECO:0000313" key="2">
    <source>
        <dbReference type="EMBL" id="KAF9459876.1"/>
    </source>
</evidence>
<evidence type="ECO:0008006" key="4">
    <source>
        <dbReference type="Google" id="ProtNLM"/>
    </source>
</evidence>
<accession>A0A9P6CBS6</accession>
<name>A0A9P6CBS6_9AGAR</name>
<dbReference type="AlphaFoldDB" id="A0A9P6CBS6"/>
<sequence>MANHVSTVFFPSTTVLLAWVVSTGWDHLQAHINCLISPVGYQSDGHYTKSDAYHVVIFHPTWLLGEGEFYGP</sequence>
<gene>
    <name evidence="2" type="ORF">BDZ94DRAFT_985631</name>
</gene>
<protein>
    <recommendedName>
        <fullName evidence="4">Secreted protein</fullName>
    </recommendedName>
</protein>
<keyword evidence="1" id="KW-0732">Signal</keyword>
<keyword evidence="3" id="KW-1185">Reference proteome</keyword>
<dbReference type="EMBL" id="MU150309">
    <property type="protein sequence ID" value="KAF9459876.1"/>
    <property type="molecule type" value="Genomic_DNA"/>
</dbReference>